<keyword evidence="3 6" id="KW-1133">Transmembrane helix</keyword>
<feature type="transmembrane region" description="Helical" evidence="6">
    <location>
        <begin position="64"/>
        <end position="92"/>
    </location>
</feature>
<comment type="caution">
    <text evidence="7">The sequence shown here is derived from an EMBL/GenBank/DDBJ whole genome shotgun (WGS) entry which is preliminary data.</text>
</comment>
<keyword evidence="8" id="KW-1185">Reference proteome</keyword>
<dbReference type="Pfam" id="PF07264">
    <property type="entry name" value="EI24"/>
    <property type="match status" value="1"/>
</dbReference>
<keyword evidence="4 6" id="KW-0472">Membrane</keyword>
<evidence type="ECO:0000313" key="7">
    <source>
        <dbReference type="EMBL" id="KAG2202983.1"/>
    </source>
</evidence>
<dbReference type="EMBL" id="JAEPRD010000055">
    <property type="protein sequence ID" value="KAG2202983.1"/>
    <property type="molecule type" value="Genomic_DNA"/>
</dbReference>
<accession>A0A8H7R2D2</accession>
<evidence type="ECO:0000256" key="4">
    <source>
        <dbReference type="ARBA" id="ARBA00023136"/>
    </source>
</evidence>
<evidence type="ECO:0000256" key="6">
    <source>
        <dbReference type="SAM" id="Phobius"/>
    </source>
</evidence>
<dbReference type="AlphaFoldDB" id="A0A8H7R2D2"/>
<feature type="region of interest" description="Disordered" evidence="5">
    <location>
        <begin position="241"/>
        <end position="269"/>
    </location>
</feature>
<name>A0A8H7R2D2_9FUNG</name>
<evidence type="ECO:0000313" key="8">
    <source>
        <dbReference type="Proteomes" id="UP000603453"/>
    </source>
</evidence>
<evidence type="ECO:0000256" key="2">
    <source>
        <dbReference type="ARBA" id="ARBA00022692"/>
    </source>
</evidence>
<dbReference type="InterPro" id="IPR059112">
    <property type="entry name" value="CysZ/EI24"/>
</dbReference>
<dbReference type="InterPro" id="IPR052786">
    <property type="entry name" value="Spore_wall_assembly"/>
</dbReference>
<comment type="subcellular location">
    <subcellularLocation>
        <location evidence="1">Membrane</location>
        <topology evidence="1">Multi-pass membrane protein</topology>
    </subcellularLocation>
</comment>
<feature type="transmembrane region" description="Helical" evidence="6">
    <location>
        <begin position="21"/>
        <end position="44"/>
    </location>
</feature>
<dbReference type="Proteomes" id="UP000603453">
    <property type="component" value="Unassembled WGS sequence"/>
</dbReference>
<reference evidence="7" key="1">
    <citation type="submission" date="2020-12" db="EMBL/GenBank/DDBJ databases">
        <title>Metabolic potential, ecology and presence of endohyphal bacteria is reflected in genomic diversity of Mucoromycotina.</title>
        <authorList>
            <person name="Muszewska A."/>
            <person name="Okrasinska A."/>
            <person name="Steczkiewicz K."/>
            <person name="Drgas O."/>
            <person name="Orlowska M."/>
            <person name="Perlinska-Lenart U."/>
            <person name="Aleksandrzak-Piekarczyk T."/>
            <person name="Szatraj K."/>
            <person name="Zielenkiewicz U."/>
            <person name="Pilsyk S."/>
            <person name="Malc E."/>
            <person name="Mieczkowski P."/>
            <person name="Kruszewska J.S."/>
            <person name="Biernat P."/>
            <person name="Pawlowska J."/>
        </authorList>
    </citation>
    <scope>NUCLEOTIDE SEQUENCE</scope>
    <source>
        <strain evidence="7">WA0000017839</strain>
    </source>
</reference>
<keyword evidence="2 6" id="KW-0812">Transmembrane</keyword>
<proteinExistence type="predicted"/>
<protein>
    <submittedName>
        <fullName evidence="7">Uncharacterized protein</fullName>
    </submittedName>
</protein>
<dbReference type="PANTHER" id="PTHR34292:SF2">
    <property type="entry name" value="OUTER SPORE WALL PROTEIN LDS1"/>
    <property type="match status" value="1"/>
</dbReference>
<evidence type="ECO:0000256" key="1">
    <source>
        <dbReference type="ARBA" id="ARBA00004141"/>
    </source>
</evidence>
<evidence type="ECO:0000256" key="5">
    <source>
        <dbReference type="SAM" id="MobiDB-lite"/>
    </source>
</evidence>
<dbReference type="OrthoDB" id="10012223at2759"/>
<feature type="transmembrane region" description="Helical" evidence="6">
    <location>
        <begin position="130"/>
        <end position="150"/>
    </location>
</feature>
<dbReference type="PANTHER" id="PTHR34292">
    <property type="entry name" value="OUTER SPORE WALL PROTEIN LDS1"/>
    <property type="match status" value="1"/>
</dbReference>
<gene>
    <name evidence="7" type="ORF">INT47_013199</name>
</gene>
<organism evidence="7 8">
    <name type="scientific">Mucor saturninus</name>
    <dbReference type="NCBI Taxonomy" id="64648"/>
    <lineage>
        <taxon>Eukaryota</taxon>
        <taxon>Fungi</taxon>
        <taxon>Fungi incertae sedis</taxon>
        <taxon>Mucoromycota</taxon>
        <taxon>Mucoromycotina</taxon>
        <taxon>Mucoromycetes</taxon>
        <taxon>Mucorales</taxon>
        <taxon>Mucorineae</taxon>
        <taxon>Mucoraceae</taxon>
        <taxon>Mucor</taxon>
    </lineage>
</organism>
<feature type="compositionally biased region" description="Polar residues" evidence="5">
    <location>
        <begin position="251"/>
        <end position="269"/>
    </location>
</feature>
<evidence type="ECO:0000256" key="3">
    <source>
        <dbReference type="ARBA" id="ARBA00022989"/>
    </source>
</evidence>
<sequence length="269" mass="30529">MPSFLFPLKGLYFFLTHPKELWLKTLGPVFLTLVFSVFSIGFSIKVLLPTQVEKLLEWHWPHWMSWFVSVISVVLESAILNLLFFAFLVGFFQDMIFDATIKAKGLGHLLDDTDDIPKLVLWWRGLRSSLLVNWVLIMVKILLIVVTAPLQLVPIAGTALACYISGWPTAWSQHLHYDMEIKGLKVGESYKYAAKNKWHYISFGSLAFGLELIPVFNIFFMWTNIVGAALWIADEYENEHSPQKSKDISSGEPSSSTDENTPLLSGDNA</sequence>